<feature type="compositionally biased region" description="Basic and acidic residues" evidence="9">
    <location>
        <begin position="470"/>
        <end position="481"/>
    </location>
</feature>
<organism evidence="11 12">
    <name type="scientific">Daucus carota subsp. sativus</name>
    <name type="common">Carrot</name>
    <dbReference type="NCBI Taxonomy" id="79200"/>
    <lineage>
        <taxon>Eukaryota</taxon>
        <taxon>Viridiplantae</taxon>
        <taxon>Streptophyta</taxon>
        <taxon>Embryophyta</taxon>
        <taxon>Tracheophyta</taxon>
        <taxon>Spermatophyta</taxon>
        <taxon>Magnoliopsida</taxon>
        <taxon>eudicotyledons</taxon>
        <taxon>Gunneridae</taxon>
        <taxon>Pentapetalae</taxon>
        <taxon>asterids</taxon>
        <taxon>campanulids</taxon>
        <taxon>Apiales</taxon>
        <taxon>Apiaceae</taxon>
        <taxon>Apioideae</taxon>
        <taxon>Scandiceae</taxon>
        <taxon>Daucinae</taxon>
        <taxon>Daucus</taxon>
        <taxon>Daucus sect. Daucus</taxon>
    </lineage>
</organism>
<comment type="subcellular location">
    <subcellularLocation>
        <location evidence="1 8">Membrane</location>
        <topology evidence="1 8">Multi-pass membrane protein</topology>
    </subcellularLocation>
</comment>
<feature type="transmembrane region" description="Helical" evidence="10">
    <location>
        <begin position="267"/>
        <end position="288"/>
    </location>
</feature>
<dbReference type="GO" id="GO:0016020">
    <property type="term" value="C:membrane"/>
    <property type="evidence" value="ECO:0007669"/>
    <property type="project" value="UniProtKB-SubCell"/>
</dbReference>
<evidence type="ECO:0000313" key="11">
    <source>
        <dbReference type="EMBL" id="WOG97296.1"/>
    </source>
</evidence>
<sequence>MAGEASGKQRELDQTPTWAVAGFCAAFIIISILMEKILHKLGAWFMKKHKKALFDALDKVKAELMILGFISLILTFTQYYIAEICVPQDVANSMLPCPRNNTDIKKKLGRLLADDEEKSPSKDSKFTCKEGNVPLISKDGLHQLHILIFFLAVVHVLYSAITMALGKLKIRGWKAWEQDTASDDYEFANDASRFRLAHETSFVRAHTKLWTRIPFVFTIGCFLRQFFRSVTKSDYLTLRNGFINVHLAPRSRFDFQKYIKRSLEDDFQVVVGVSPVLWASFVIFLLINVDGSEALFWVSLIPLVIILAVGTKLQSILTQMATEIIDRHAVVQGIPLVQGSDKYFWFGRPKLVLYLIHFALFQNAFQVTYFFWITYEFGSNSCFHDNYEFLIVKLCVGVSVLILCSYITLPLYALVAQMGSHMKRSIFDEQTSRALLNWQKAAKKHAGRAAGSTTTHRGRTEESANGTHGGRTEESANRSFEDASPIPIAPVASASTSNIHSSPPTLHRFKTTGHSSYDEYKASVLEVDPLAESATARLIVRVDNGDMNVELTSVQPSEALQDNDFTFGTLAPPHKS</sequence>
<keyword evidence="12" id="KW-1185">Reference proteome</keyword>
<keyword evidence="4 8" id="KW-0611">Plant defense</keyword>
<accession>A0AAF0WYL1</accession>
<evidence type="ECO:0000256" key="1">
    <source>
        <dbReference type="ARBA" id="ARBA00004141"/>
    </source>
</evidence>
<feature type="transmembrane region" description="Helical" evidence="10">
    <location>
        <begin position="60"/>
        <end position="81"/>
    </location>
</feature>
<dbReference type="Proteomes" id="UP000077755">
    <property type="component" value="Chromosome 4"/>
</dbReference>
<dbReference type="GO" id="GO:0006952">
    <property type="term" value="P:defense response"/>
    <property type="evidence" value="ECO:0007669"/>
    <property type="project" value="UniProtKB-KW"/>
</dbReference>
<comment type="similarity">
    <text evidence="2 8">Belongs to the MLO family.</text>
</comment>
<evidence type="ECO:0000256" key="8">
    <source>
        <dbReference type="RuleBase" id="RU280816"/>
    </source>
</evidence>
<comment type="domain">
    <text evidence="8">The C-terminus contains a calmodulin-binding domain, which binds calmodulin in a calcium-dependent fashion.</text>
</comment>
<protein>
    <recommendedName>
        <fullName evidence="8">MLO-like protein</fullName>
    </recommendedName>
</protein>
<reference evidence="11" key="2">
    <citation type="submission" date="2022-03" db="EMBL/GenBank/DDBJ databases">
        <title>Draft title - Genomic analysis of global carrot germplasm unveils the trajectory of domestication and the origin of high carotenoid orange carrot.</title>
        <authorList>
            <person name="Iorizzo M."/>
            <person name="Ellison S."/>
            <person name="Senalik D."/>
            <person name="Macko-Podgorni A."/>
            <person name="Grzebelus D."/>
            <person name="Bostan H."/>
            <person name="Rolling W."/>
            <person name="Curaba J."/>
            <person name="Simon P."/>
        </authorList>
    </citation>
    <scope>NUCLEOTIDE SEQUENCE</scope>
    <source>
        <tissue evidence="11">Leaf</tissue>
    </source>
</reference>
<feature type="transmembrane region" description="Helical" evidence="10">
    <location>
        <begin position="391"/>
        <end position="415"/>
    </location>
</feature>
<feature type="transmembrane region" description="Helical" evidence="10">
    <location>
        <begin position="144"/>
        <end position="165"/>
    </location>
</feature>
<dbReference type="GO" id="GO:0005516">
    <property type="term" value="F:calmodulin binding"/>
    <property type="evidence" value="ECO:0007669"/>
    <property type="project" value="UniProtKB-KW"/>
</dbReference>
<evidence type="ECO:0000256" key="6">
    <source>
        <dbReference type="ARBA" id="ARBA00023136"/>
    </source>
</evidence>
<keyword evidence="8" id="KW-0112">Calmodulin-binding</keyword>
<feature type="transmembrane region" description="Helical" evidence="10">
    <location>
        <begin position="351"/>
        <end position="371"/>
    </location>
</feature>
<dbReference type="PANTHER" id="PTHR31942:SF49">
    <property type="entry name" value="MLO-LIKE PROTEIN 8"/>
    <property type="match status" value="1"/>
</dbReference>
<dbReference type="AlphaFoldDB" id="A0AAF0WYL1"/>
<gene>
    <name evidence="8" type="primary">MLO</name>
    <name evidence="11" type="ORF">DCAR_0416636</name>
</gene>
<evidence type="ECO:0000313" key="12">
    <source>
        <dbReference type="Proteomes" id="UP000077755"/>
    </source>
</evidence>
<dbReference type="EMBL" id="CP093346">
    <property type="protein sequence ID" value="WOG97296.1"/>
    <property type="molecule type" value="Genomic_DNA"/>
</dbReference>
<keyword evidence="6 8" id="KW-0472">Membrane</keyword>
<feature type="region of interest" description="Disordered" evidence="9">
    <location>
        <begin position="444"/>
        <end position="482"/>
    </location>
</feature>
<feature type="transmembrane region" description="Helical" evidence="10">
    <location>
        <begin position="18"/>
        <end position="39"/>
    </location>
</feature>
<evidence type="ECO:0000256" key="4">
    <source>
        <dbReference type="ARBA" id="ARBA00022821"/>
    </source>
</evidence>
<evidence type="ECO:0000256" key="10">
    <source>
        <dbReference type="SAM" id="Phobius"/>
    </source>
</evidence>
<evidence type="ECO:0000256" key="7">
    <source>
        <dbReference type="ARBA" id="ARBA00023265"/>
    </source>
</evidence>
<keyword evidence="3 8" id="KW-0812">Transmembrane</keyword>
<dbReference type="PANTHER" id="PTHR31942">
    <property type="entry name" value="MLO-LIKE PROTEIN 1"/>
    <property type="match status" value="1"/>
</dbReference>
<dbReference type="Pfam" id="PF03094">
    <property type="entry name" value="Mlo"/>
    <property type="match status" value="1"/>
</dbReference>
<proteinExistence type="inferred from homology"/>
<keyword evidence="7 8" id="KW-0568">Pathogenesis-related protein</keyword>
<dbReference type="InterPro" id="IPR004326">
    <property type="entry name" value="Mlo"/>
</dbReference>
<evidence type="ECO:0000256" key="9">
    <source>
        <dbReference type="SAM" id="MobiDB-lite"/>
    </source>
</evidence>
<feature type="transmembrane region" description="Helical" evidence="10">
    <location>
        <begin position="294"/>
        <end position="311"/>
    </location>
</feature>
<reference evidence="11" key="1">
    <citation type="journal article" date="2016" name="Nat. Genet.">
        <title>A high-quality carrot genome assembly provides new insights into carotenoid accumulation and asterid genome evolution.</title>
        <authorList>
            <person name="Iorizzo M."/>
            <person name="Ellison S."/>
            <person name="Senalik D."/>
            <person name="Zeng P."/>
            <person name="Satapoomin P."/>
            <person name="Huang J."/>
            <person name="Bowman M."/>
            <person name="Iovene M."/>
            <person name="Sanseverino W."/>
            <person name="Cavagnaro P."/>
            <person name="Yildiz M."/>
            <person name="Macko-Podgorni A."/>
            <person name="Moranska E."/>
            <person name="Grzebelus E."/>
            <person name="Grzebelus D."/>
            <person name="Ashrafi H."/>
            <person name="Zheng Z."/>
            <person name="Cheng S."/>
            <person name="Spooner D."/>
            <person name="Van Deynze A."/>
            <person name="Simon P."/>
        </authorList>
    </citation>
    <scope>NUCLEOTIDE SEQUENCE</scope>
    <source>
        <tissue evidence="11">Leaf</tissue>
    </source>
</reference>
<evidence type="ECO:0000256" key="3">
    <source>
        <dbReference type="ARBA" id="ARBA00022692"/>
    </source>
</evidence>
<evidence type="ECO:0000256" key="2">
    <source>
        <dbReference type="ARBA" id="ARBA00006574"/>
    </source>
</evidence>
<name>A0AAF0WYL1_DAUCS</name>
<keyword evidence="5 8" id="KW-1133">Transmembrane helix</keyword>
<dbReference type="KEGG" id="dcr:108216313"/>
<comment type="function">
    <text evidence="8">May be involved in modulation of pathogen defense and leaf cell death.</text>
</comment>
<evidence type="ECO:0000256" key="5">
    <source>
        <dbReference type="ARBA" id="ARBA00022989"/>
    </source>
</evidence>